<dbReference type="PANTHER" id="PTHR19376:SF51">
    <property type="entry name" value="DNA-DIRECTED RNA POLYMERASE V SUBUNIT 1"/>
    <property type="match status" value="1"/>
</dbReference>
<keyword evidence="5" id="KW-0862">Zinc</keyword>
<evidence type="ECO:0000256" key="6">
    <source>
        <dbReference type="ARBA" id="ARBA00023163"/>
    </source>
</evidence>
<dbReference type="Pfam" id="PF04998">
    <property type="entry name" value="RNA_pol_Rpb1_5"/>
    <property type="match status" value="1"/>
</dbReference>
<name>M8ASR8_AEGTA</name>
<keyword evidence="6" id="KW-0804">Transcription</keyword>
<dbReference type="InterPro" id="IPR042102">
    <property type="entry name" value="RNA_pol_Rpb1_3_sf"/>
</dbReference>
<keyword evidence="4" id="KW-0548">Nucleotidyltransferase</keyword>
<dbReference type="InterPro" id="IPR007066">
    <property type="entry name" value="RNA_pol_Rpb1_3"/>
</dbReference>
<evidence type="ECO:0000256" key="5">
    <source>
        <dbReference type="ARBA" id="ARBA00022833"/>
    </source>
</evidence>
<dbReference type="GO" id="GO:0000428">
    <property type="term" value="C:DNA-directed RNA polymerase complex"/>
    <property type="evidence" value="ECO:0007669"/>
    <property type="project" value="UniProtKB-KW"/>
</dbReference>
<evidence type="ECO:0000256" key="4">
    <source>
        <dbReference type="ARBA" id="ARBA00022695"/>
    </source>
</evidence>
<evidence type="ECO:0000259" key="8">
    <source>
        <dbReference type="SMART" id="SM00663"/>
    </source>
</evidence>
<dbReference type="GO" id="GO:0003899">
    <property type="term" value="F:DNA-directed RNA polymerase activity"/>
    <property type="evidence" value="ECO:0007669"/>
    <property type="project" value="UniProtKB-EC"/>
</dbReference>
<dbReference type="InterPro" id="IPR045867">
    <property type="entry name" value="DNA-dir_RpoC_beta_prime"/>
</dbReference>
<dbReference type="InterPro" id="IPR007081">
    <property type="entry name" value="RNA_pol_Rpb1_5"/>
</dbReference>
<dbReference type="GO" id="GO:0003677">
    <property type="term" value="F:DNA binding"/>
    <property type="evidence" value="ECO:0007669"/>
    <property type="project" value="InterPro"/>
</dbReference>
<dbReference type="AlphaFoldDB" id="M8ASR8"/>
<dbReference type="Gene3D" id="6.10.250.2940">
    <property type="match status" value="1"/>
</dbReference>
<dbReference type="ExpressionAtlas" id="M8ASR8">
    <property type="expression patterns" value="baseline"/>
</dbReference>
<dbReference type="EC" id="2.7.7.6" evidence="1"/>
<organism evidence="9">
    <name type="scientific">Aegilops tauschii</name>
    <name type="common">Tausch's goatgrass</name>
    <name type="synonym">Aegilops squarrosa</name>
    <dbReference type="NCBI Taxonomy" id="37682"/>
    <lineage>
        <taxon>Eukaryota</taxon>
        <taxon>Viridiplantae</taxon>
        <taxon>Streptophyta</taxon>
        <taxon>Embryophyta</taxon>
        <taxon>Tracheophyta</taxon>
        <taxon>Spermatophyta</taxon>
        <taxon>Magnoliopsida</taxon>
        <taxon>Liliopsida</taxon>
        <taxon>Poales</taxon>
        <taxon>Poaceae</taxon>
        <taxon>BOP clade</taxon>
        <taxon>Pooideae</taxon>
        <taxon>Triticodae</taxon>
        <taxon>Triticeae</taxon>
        <taxon>Triticinae</taxon>
        <taxon>Aegilops</taxon>
    </lineage>
</organism>
<reference evidence="9" key="1">
    <citation type="submission" date="2015-06" db="UniProtKB">
        <authorList>
            <consortium name="EnsemblPlants"/>
        </authorList>
    </citation>
    <scope>IDENTIFICATION</scope>
</reference>
<evidence type="ECO:0000256" key="1">
    <source>
        <dbReference type="ARBA" id="ARBA00012418"/>
    </source>
</evidence>
<accession>M8ASR8</accession>
<feature type="domain" description="RNA polymerase N-terminal" evidence="8">
    <location>
        <begin position="142"/>
        <end position="345"/>
    </location>
</feature>
<evidence type="ECO:0000256" key="3">
    <source>
        <dbReference type="ARBA" id="ARBA00022679"/>
    </source>
</evidence>
<dbReference type="PANTHER" id="PTHR19376">
    <property type="entry name" value="DNA-DIRECTED RNA POLYMERASE"/>
    <property type="match status" value="1"/>
</dbReference>
<evidence type="ECO:0000256" key="7">
    <source>
        <dbReference type="ARBA" id="ARBA00048552"/>
    </source>
</evidence>
<dbReference type="SUPFAM" id="SSF64484">
    <property type="entry name" value="beta and beta-prime subunits of DNA dependent RNA-polymerase"/>
    <property type="match status" value="1"/>
</dbReference>
<evidence type="ECO:0000313" key="9">
    <source>
        <dbReference type="EnsemblPlants" id="EMT07542"/>
    </source>
</evidence>
<keyword evidence="2" id="KW-0240">DNA-directed RNA polymerase</keyword>
<dbReference type="Gene3D" id="2.40.40.20">
    <property type="match status" value="1"/>
</dbReference>
<comment type="catalytic activity">
    <reaction evidence="7">
        <text>RNA(n) + a ribonucleoside 5'-triphosphate = RNA(n+1) + diphosphate</text>
        <dbReference type="Rhea" id="RHEA:21248"/>
        <dbReference type="Rhea" id="RHEA-COMP:14527"/>
        <dbReference type="Rhea" id="RHEA-COMP:17342"/>
        <dbReference type="ChEBI" id="CHEBI:33019"/>
        <dbReference type="ChEBI" id="CHEBI:61557"/>
        <dbReference type="ChEBI" id="CHEBI:140395"/>
        <dbReference type="EC" id="2.7.7.6"/>
    </reaction>
</comment>
<dbReference type="InterPro" id="IPR000722">
    <property type="entry name" value="RNA_pol_asu"/>
</dbReference>
<dbReference type="EnsemblPlants" id="EMT07542">
    <property type="protein sequence ID" value="EMT07542"/>
    <property type="gene ID" value="F775_23122"/>
</dbReference>
<dbReference type="Pfam" id="PF00623">
    <property type="entry name" value="RNA_pol_Rpb1_2"/>
    <property type="match status" value="1"/>
</dbReference>
<keyword evidence="3" id="KW-0808">Transferase</keyword>
<dbReference type="InterPro" id="IPR006592">
    <property type="entry name" value="RNA_pol_N"/>
</dbReference>
<protein>
    <recommendedName>
        <fullName evidence="1">DNA-directed RNA polymerase</fullName>
        <ecNumber evidence="1">2.7.7.6</ecNumber>
    </recommendedName>
</protein>
<dbReference type="Gene3D" id="1.10.274.100">
    <property type="entry name" value="RNA polymerase Rpb1, domain 3"/>
    <property type="match status" value="1"/>
</dbReference>
<proteinExistence type="predicted"/>
<sequence length="817" mass="89060">MSGRGLAAPSPACCSVATGLSGPVSGLAGPGVAWHALLPCPDGYRDGGRGSGLPHDGGGVKSSTTETLQNQEAVCGLVENMELPSSLTPNWMAAFGAPMSADCLTLCPRMDGEANLQAFNILKKIPDDTRRKLAARGYIAQSGYVMKYLPVPPNCLYNPEFTDGQSLKSNAISISLFGKILEKIEKTKESASGSPNFESYDTESTELQFSIGQYIQARGTTKVPQGAKRFAASTDSSHSSTKEWLEKMKTLFISKVSPSTHKHSLQALNVCIHHGHTVKINPLLCYPYGADFDGDCVQIFYPQSQSAKIEALELFSVEKQLSSSHSGRLNLQLTNDSLLALKLMSSRTMLSKESANQLAMLLSLSLNAPAVIQPKPCCTITKIIQSALPAELTCEGDSTVIKLDLEKESVQASFSDLVSSIICVKGPGDALKFLNALQPLFMEFLLLDGFSLTLQDFSVPKLLLEGAQECIKEQSSVFEQSRRCFKSHSVDYNLKNIKEKISNFVVKSSRLGLLVDPKSDPSMSKVVQQLGFVGLQLYHEGKLYSGRLVESCFSNFVNRHPPIGEGIQHAPEAYGLVQSSYFHGLNPYEELVHAISTRETIVRSSRGLPEAGTLFKGLMAILRDVVVCYDGTVRNICSNSIMQLKYKEDPSAITPGEPVGALAATAISNPAYKSVLDASQSNNTSWELMKEILQTKVSYKNDAKNRKVILFLNDCSCPKKFCKEKAAIAVQGCLKRVTLEDCTTDICIEYQKQVSLKGTSEATPAFVGHIHLEKEHLEQINVSTDDILWKCQEVSGKHGNKKGTLGLLFKKISFSTW</sequence>
<dbReference type="SMART" id="SM00663">
    <property type="entry name" value="RPOLA_N"/>
    <property type="match status" value="1"/>
</dbReference>
<dbReference type="GO" id="GO:0006351">
    <property type="term" value="P:DNA-templated transcription"/>
    <property type="evidence" value="ECO:0007669"/>
    <property type="project" value="InterPro"/>
</dbReference>
<dbReference type="Pfam" id="PF04983">
    <property type="entry name" value="RNA_pol_Rpb1_3"/>
    <property type="match status" value="1"/>
</dbReference>
<evidence type="ECO:0000256" key="2">
    <source>
        <dbReference type="ARBA" id="ARBA00022478"/>
    </source>
</evidence>